<feature type="region of interest" description="Disordered" evidence="1">
    <location>
        <begin position="47"/>
        <end position="67"/>
    </location>
</feature>
<feature type="compositionally biased region" description="Basic and acidic residues" evidence="1">
    <location>
        <begin position="55"/>
        <end position="67"/>
    </location>
</feature>
<evidence type="ECO:0000256" key="1">
    <source>
        <dbReference type="SAM" id="MobiDB-lite"/>
    </source>
</evidence>
<evidence type="ECO:0000313" key="2">
    <source>
        <dbReference type="EMBL" id="MPC39171.1"/>
    </source>
</evidence>
<comment type="caution">
    <text evidence="2">The sequence shown here is derived from an EMBL/GenBank/DDBJ whole genome shotgun (WGS) entry which is preliminary data.</text>
</comment>
<proteinExistence type="predicted"/>
<sequence length="67" mass="7272">MATPRQKLVVHAGNYPNSGLASAESEEGEIRPSAASIFAEKVARPQDVSLPTRQSQDELQKKVSDFC</sequence>
<gene>
    <name evidence="2" type="ORF">E2C01_032696</name>
</gene>
<organism evidence="2 3">
    <name type="scientific">Portunus trituberculatus</name>
    <name type="common">Swimming crab</name>
    <name type="synonym">Neptunus trituberculatus</name>
    <dbReference type="NCBI Taxonomy" id="210409"/>
    <lineage>
        <taxon>Eukaryota</taxon>
        <taxon>Metazoa</taxon>
        <taxon>Ecdysozoa</taxon>
        <taxon>Arthropoda</taxon>
        <taxon>Crustacea</taxon>
        <taxon>Multicrustacea</taxon>
        <taxon>Malacostraca</taxon>
        <taxon>Eumalacostraca</taxon>
        <taxon>Eucarida</taxon>
        <taxon>Decapoda</taxon>
        <taxon>Pleocyemata</taxon>
        <taxon>Brachyura</taxon>
        <taxon>Eubrachyura</taxon>
        <taxon>Portunoidea</taxon>
        <taxon>Portunidae</taxon>
        <taxon>Portuninae</taxon>
        <taxon>Portunus</taxon>
    </lineage>
</organism>
<dbReference type="Proteomes" id="UP000324222">
    <property type="component" value="Unassembled WGS sequence"/>
</dbReference>
<accession>A0A5B7EWL6</accession>
<dbReference type="AlphaFoldDB" id="A0A5B7EWL6"/>
<keyword evidence="3" id="KW-1185">Reference proteome</keyword>
<evidence type="ECO:0000313" key="3">
    <source>
        <dbReference type="Proteomes" id="UP000324222"/>
    </source>
</evidence>
<protein>
    <submittedName>
        <fullName evidence="2">Uncharacterized protein</fullName>
    </submittedName>
</protein>
<reference evidence="2 3" key="1">
    <citation type="submission" date="2019-05" db="EMBL/GenBank/DDBJ databases">
        <title>Another draft genome of Portunus trituberculatus and its Hox gene families provides insights of decapod evolution.</title>
        <authorList>
            <person name="Jeong J.-H."/>
            <person name="Song I."/>
            <person name="Kim S."/>
            <person name="Choi T."/>
            <person name="Kim D."/>
            <person name="Ryu S."/>
            <person name="Kim W."/>
        </authorList>
    </citation>
    <scope>NUCLEOTIDE SEQUENCE [LARGE SCALE GENOMIC DNA]</scope>
    <source>
        <tissue evidence="2">Muscle</tissue>
    </source>
</reference>
<dbReference type="EMBL" id="VSRR010004282">
    <property type="protein sequence ID" value="MPC39171.1"/>
    <property type="molecule type" value="Genomic_DNA"/>
</dbReference>
<name>A0A5B7EWL6_PORTR</name>